<dbReference type="Proteomes" id="UP000245119">
    <property type="component" value="Linkage Group LG13"/>
</dbReference>
<reference evidence="1 2" key="1">
    <citation type="submission" date="2018-04" db="EMBL/GenBank/DDBJ databases">
        <title>The genome of golden apple snail Pomacea canaliculata provides insight into stress tolerance and invasive adaptation.</title>
        <authorList>
            <person name="Liu C."/>
            <person name="Liu B."/>
            <person name="Ren Y."/>
            <person name="Zhang Y."/>
            <person name="Wang H."/>
            <person name="Li S."/>
            <person name="Jiang F."/>
            <person name="Yin L."/>
            <person name="Zhang G."/>
            <person name="Qian W."/>
            <person name="Fan W."/>
        </authorList>
    </citation>
    <scope>NUCLEOTIDE SEQUENCE [LARGE SCALE GENOMIC DNA]</scope>
    <source>
        <strain evidence="1">SZHN2017</strain>
        <tissue evidence="1">Muscle</tissue>
    </source>
</reference>
<comment type="caution">
    <text evidence="1">The sequence shown here is derived from an EMBL/GenBank/DDBJ whole genome shotgun (WGS) entry which is preliminary data.</text>
</comment>
<name>A0A2T7NES0_POMCA</name>
<dbReference type="AlphaFoldDB" id="A0A2T7NES0"/>
<proteinExistence type="predicted"/>
<sequence>MDDRGQSVPLEEAVEVLGAQLAGLRGKFEADRRHTASQLIQKDEEIKRLTLQLQQTKSKYIHCDIAP</sequence>
<gene>
    <name evidence="1" type="ORF">C0Q70_20146</name>
</gene>
<keyword evidence="2" id="KW-1185">Reference proteome</keyword>
<evidence type="ECO:0000313" key="2">
    <source>
        <dbReference type="Proteomes" id="UP000245119"/>
    </source>
</evidence>
<protein>
    <submittedName>
        <fullName evidence="1">Uncharacterized protein</fullName>
    </submittedName>
</protein>
<accession>A0A2T7NES0</accession>
<evidence type="ECO:0000313" key="1">
    <source>
        <dbReference type="EMBL" id="PVD19656.1"/>
    </source>
</evidence>
<organism evidence="1 2">
    <name type="scientific">Pomacea canaliculata</name>
    <name type="common">Golden apple snail</name>
    <dbReference type="NCBI Taxonomy" id="400727"/>
    <lineage>
        <taxon>Eukaryota</taxon>
        <taxon>Metazoa</taxon>
        <taxon>Spiralia</taxon>
        <taxon>Lophotrochozoa</taxon>
        <taxon>Mollusca</taxon>
        <taxon>Gastropoda</taxon>
        <taxon>Caenogastropoda</taxon>
        <taxon>Architaenioglossa</taxon>
        <taxon>Ampullarioidea</taxon>
        <taxon>Ampullariidae</taxon>
        <taxon>Pomacea</taxon>
    </lineage>
</organism>
<dbReference type="EMBL" id="PZQS01000013">
    <property type="protein sequence ID" value="PVD19656.1"/>
    <property type="molecule type" value="Genomic_DNA"/>
</dbReference>